<evidence type="ECO:0008006" key="3">
    <source>
        <dbReference type="Google" id="ProtNLM"/>
    </source>
</evidence>
<dbReference type="EMBL" id="JBCHKQ010000001">
    <property type="protein sequence ID" value="MEM5947298.1"/>
    <property type="molecule type" value="Genomic_DNA"/>
</dbReference>
<gene>
    <name evidence="1" type="ORF">WKV44_01950</name>
</gene>
<organism evidence="1 2">
    <name type="scientific">Rarispira pelagica</name>
    <dbReference type="NCBI Taxonomy" id="3141764"/>
    <lineage>
        <taxon>Bacteria</taxon>
        <taxon>Pseudomonadati</taxon>
        <taxon>Spirochaetota</taxon>
        <taxon>Spirochaetia</taxon>
        <taxon>Winmispirales</taxon>
        <taxon>Winmispiraceae</taxon>
        <taxon>Rarispira</taxon>
    </lineage>
</organism>
<dbReference type="PROSITE" id="PS51257">
    <property type="entry name" value="PROKAR_LIPOPROTEIN"/>
    <property type="match status" value="1"/>
</dbReference>
<evidence type="ECO:0000313" key="2">
    <source>
        <dbReference type="Proteomes" id="UP001466331"/>
    </source>
</evidence>
<keyword evidence="2" id="KW-1185">Reference proteome</keyword>
<sequence>MKASRYFIVFFILILFFSCSSNNPRDVARAFLSSLVALDFEKASLFVTEDSRGDFDMYVAFLSLIPEEKRGQLAVRAFGIIDVAVEGDKARVLYKIEDEAVDELFLVRENGSWKVDWFMEF</sequence>
<dbReference type="Proteomes" id="UP001466331">
    <property type="component" value="Unassembled WGS sequence"/>
</dbReference>
<accession>A0ABU9U9F5</accession>
<evidence type="ECO:0000313" key="1">
    <source>
        <dbReference type="EMBL" id="MEM5947298.1"/>
    </source>
</evidence>
<reference evidence="1 2" key="1">
    <citation type="submission" date="2024-03" db="EMBL/GenBank/DDBJ databases">
        <title>Ignisphaera cupida sp. nov., a hyperthermophilic hydrolytic archaeon from a hot spring of Kamchatka, and proposal of Ignisphaeraceae fam. nov.</title>
        <authorList>
            <person name="Podosokorskaya O.A."/>
            <person name="Elcheninov A.G."/>
            <person name="Maltseva A.I."/>
            <person name="Zayulina K.S."/>
            <person name="Novikov A."/>
            <person name="Merkel A.Y."/>
        </authorList>
    </citation>
    <scope>NUCLEOTIDE SEQUENCE [LARGE SCALE GENOMIC DNA]</scope>
    <source>
        <strain evidence="1 2">38H-sp</strain>
    </source>
</reference>
<proteinExistence type="predicted"/>
<dbReference type="RefSeq" id="WP_420068747.1">
    <property type="nucleotide sequence ID" value="NZ_JBCHKQ010000001.1"/>
</dbReference>
<protein>
    <recommendedName>
        <fullName evidence="3">DUF4878 domain-containing protein</fullName>
    </recommendedName>
</protein>
<comment type="caution">
    <text evidence="1">The sequence shown here is derived from an EMBL/GenBank/DDBJ whole genome shotgun (WGS) entry which is preliminary data.</text>
</comment>
<name>A0ABU9U9F5_9SPIR</name>
<dbReference type="Gene3D" id="3.10.450.50">
    <property type="match status" value="1"/>
</dbReference>